<sequence length="397" mass="44776">MLRDVLFRHSNNRQFIIAAAGALLGFLFLLSSAHYYISSRQLGGGKEALGANVLILQKKVSKFDALSLGSNTFSDQEILTIREKSFIKKAEPVINNSFGISLGMKEEGLPYFRTDIFVQAVHPELMDIQTDNWNWKQGDDFIPLVMPRDFMVMLNQFAASYGIPQVSEDLAMTFNFRIDISGNGIKENYKARVTGFSNQVSAVLVPLEFIKYANEKCGDVEKQTISQIMVEVENGAYGKLEAVIESMNLDIKKNDLILTKVKSILSAVLVVLFIISAVTIILSALLVIQYSQIIISKSDYEITTLLRLGYHPNELTNTFLRYYLRLFGWLFFISITSFLGIKYIIDGYLSEAGLPVEQFIAWQAILLLFVIVSGIVLLNYITVKRQFIRKISLTKHG</sequence>
<feature type="transmembrane region" description="Helical" evidence="6">
    <location>
        <begin position="15"/>
        <end position="37"/>
    </location>
</feature>
<evidence type="ECO:0000256" key="3">
    <source>
        <dbReference type="ARBA" id="ARBA00022692"/>
    </source>
</evidence>
<dbReference type="RefSeq" id="WP_343786637.1">
    <property type="nucleotide sequence ID" value="NZ_BAAAFH010000011.1"/>
</dbReference>
<evidence type="ECO:0000256" key="2">
    <source>
        <dbReference type="ARBA" id="ARBA00022475"/>
    </source>
</evidence>
<accession>A0ABP3Y142</accession>
<keyword evidence="5 6" id="KW-0472">Membrane</keyword>
<name>A0ABP3Y142_9FLAO</name>
<protein>
    <recommendedName>
        <fullName evidence="7">ABC3 transporter permease C-terminal domain-containing protein</fullName>
    </recommendedName>
</protein>
<comment type="subcellular location">
    <subcellularLocation>
        <location evidence="1">Cell membrane</location>
        <topology evidence="1">Multi-pass membrane protein</topology>
    </subcellularLocation>
</comment>
<dbReference type="EMBL" id="BAAAFH010000011">
    <property type="protein sequence ID" value="GAA0875299.1"/>
    <property type="molecule type" value="Genomic_DNA"/>
</dbReference>
<keyword evidence="4 6" id="KW-1133">Transmembrane helix</keyword>
<gene>
    <name evidence="8" type="ORF">GCM10009118_17080</name>
</gene>
<dbReference type="Proteomes" id="UP001501126">
    <property type="component" value="Unassembled WGS sequence"/>
</dbReference>
<evidence type="ECO:0000313" key="8">
    <source>
        <dbReference type="EMBL" id="GAA0875299.1"/>
    </source>
</evidence>
<feature type="transmembrane region" description="Helical" evidence="6">
    <location>
        <begin position="360"/>
        <end position="381"/>
    </location>
</feature>
<keyword evidence="2" id="KW-1003">Cell membrane</keyword>
<keyword evidence="9" id="KW-1185">Reference proteome</keyword>
<evidence type="ECO:0000259" key="7">
    <source>
        <dbReference type="Pfam" id="PF02687"/>
    </source>
</evidence>
<reference evidence="9" key="1">
    <citation type="journal article" date="2019" name="Int. J. Syst. Evol. Microbiol.">
        <title>The Global Catalogue of Microorganisms (GCM) 10K type strain sequencing project: providing services to taxonomists for standard genome sequencing and annotation.</title>
        <authorList>
            <consortium name="The Broad Institute Genomics Platform"/>
            <consortium name="The Broad Institute Genome Sequencing Center for Infectious Disease"/>
            <person name="Wu L."/>
            <person name="Ma J."/>
        </authorList>
    </citation>
    <scope>NUCLEOTIDE SEQUENCE [LARGE SCALE GENOMIC DNA]</scope>
    <source>
        <strain evidence="9">JCM 16083</strain>
    </source>
</reference>
<evidence type="ECO:0000256" key="6">
    <source>
        <dbReference type="SAM" id="Phobius"/>
    </source>
</evidence>
<feature type="transmembrane region" description="Helical" evidence="6">
    <location>
        <begin position="264"/>
        <end position="288"/>
    </location>
</feature>
<evidence type="ECO:0000256" key="4">
    <source>
        <dbReference type="ARBA" id="ARBA00022989"/>
    </source>
</evidence>
<feature type="transmembrane region" description="Helical" evidence="6">
    <location>
        <begin position="326"/>
        <end position="345"/>
    </location>
</feature>
<feature type="domain" description="ABC3 transporter permease C-terminal" evidence="7">
    <location>
        <begin position="273"/>
        <end position="378"/>
    </location>
</feature>
<comment type="caution">
    <text evidence="8">The sequence shown here is derived from an EMBL/GenBank/DDBJ whole genome shotgun (WGS) entry which is preliminary data.</text>
</comment>
<dbReference type="InterPro" id="IPR003838">
    <property type="entry name" value="ABC3_permease_C"/>
</dbReference>
<keyword evidence="3 6" id="KW-0812">Transmembrane</keyword>
<evidence type="ECO:0000313" key="9">
    <source>
        <dbReference type="Proteomes" id="UP001501126"/>
    </source>
</evidence>
<evidence type="ECO:0000256" key="1">
    <source>
        <dbReference type="ARBA" id="ARBA00004651"/>
    </source>
</evidence>
<proteinExistence type="predicted"/>
<organism evidence="8 9">
    <name type="scientific">Wandonia haliotis</name>
    <dbReference type="NCBI Taxonomy" id="574963"/>
    <lineage>
        <taxon>Bacteria</taxon>
        <taxon>Pseudomonadati</taxon>
        <taxon>Bacteroidota</taxon>
        <taxon>Flavobacteriia</taxon>
        <taxon>Flavobacteriales</taxon>
        <taxon>Crocinitomicaceae</taxon>
        <taxon>Wandonia</taxon>
    </lineage>
</organism>
<evidence type="ECO:0000256" key="5">
    <source>
        <dbReference type="ARBA" id="ARBA00023136"/>
    </source>
</evidence>
<dbReference type="Pfam" id="PF02687">
    <property type="entry name" value="FtsX"/>
    <property type="match status" value="1"/>
</dbReference>